<dbReference type="InterPro" id="IPR045214">
    <property type="entry name" value="Surf1/Surf4"/>
</dbReference>
<feature type="transmembrane region" description="Helical" evidence="5">
    <location>
        <begin position="213"/>
        <end position="234"/>
    </location>
</feature>
<dbReference type="STRING" id="1884261.A0A5C3QHY2"/>
<dbReference type="OrthoDB" id="10040024at2759"/>
<dbReference type="GO" id="GO:0005743">
    <property type="term" value="C:mitochondrial inner membrane"/>
    <property type="evidence" value="ECO:0007669"/>
    <property type="project" value="UniProtKB-SubCell"/>
</dbReference>
<dbReference type="Pfam" id="PF02104">
    <property type="entry name" value="SURF1"/>
    <property type="match status" value="1"/>
</dbReference>
<keyword evidence="5" id="KW-0999">Mitochondrion inner membrane</keyword>
<evidence type="ECO:0000256" key="3">
    <source>
        <dbReference type="ARBA" id="ARBA00022989"/>
    </source>
</evidence>
<dbReference type="AlphaFoldDB" id="A0A5C3QHY2"/>
<accession>A0A5C3QHY2</accession>
<comment type="caution">
    <text evidence="5">Lacks conserved residue(s) required for the propagation of feature annotation.</text>
</comment>
<gene>
    <name evidence="6" type="ORF">BDV98DRAFT_623745</name>
</gene>
<proteinExistence type="inferred from homology"/>
<dbReference type="GO" id="GO:0033617">
    <property type="term" value="P:mitochondrial respiratory chain complex IV assembly"/>
    <property type="evidence" value="ECO:0007669"/>
    <property type="project" value="TreeGrafter"/>
</dbReference>
<dbReference type="EMBL" id="ML178832">
    <property type="protein sequence ID" value="TFK99788.1"/>
    <property type="molecule type" value="Genomic_DNA"/>
</dbReference>
<dbReference type="InterPro" id="IPR002994">
    <property type="entry name" value="Surf1/Shy1"/>
</dbReference>
<evidence type="ECO:0000256" key="5">
    <source>
        <dbReference type="RuleBase" id="RU363076"/>
    </source>
</evidence>
<keyword evidence="2 5" id="KW-0812">Transmembrane</keyword>
<evidence type="ECO:0000256" key="4">
    <source>
        <dbReference type="ARBA" id="ARBA00023136"/>
    </source>
</evidence>
<protein>
    <recommendedName>
        <fullName evidence="5">SURF1-like protein</fullName>
    </recommendedName>
</protein>
<dbReference type="PROSITE" id="PS50895">
    <property type="entry name" value="SURF1"/>
    <property type="match status" value="1"/>
</dbReference>
<keyword evidence="5" id="KW-0496">Mitochondrion</keyword>
<keyword evidence="4 5" id="KW-0472">Membrane</keyword>
<organism evidence="6 7">
    <name type="scientific">Pterulicium gracile</name>
    <dbReference type="NCBI Taxonomy" id="1884261"/>
    <lineage>
        <taxon>Eukaryota</taxon>
        <taxon>Fungi</taxon>
        <taxon>Dikarya</taxon>
        <taxon>Basidiomycota</taxon>
        <taxon>Agaricomycotina</taxon>
        <taxon>Agaricomycetes</taxon>
        <taxon>Agaricomycetidae</taxon>
        <taxon>Agaricales</taxon>
        <taxon>Pleurotineae</taxon>
        <taxon>Pterulaceae</taxon>
        <taxon>Pterulicium</taxon>
    </lineage>
</organism>
<evidence type="ECO:0000256" key="2">
    <source>
        <dbReference type="ARBA" id="ARBA00022692"/>
    </source>
</evidence>
<evidence type="ECO:0000313" key="6">
    <source>
        <dbReference type="EMBL" id="TFK99788.1"/>
    </source>
</evidence>
<evidence type="ECO:0000313" key="7">
    <source>
        <dbReference type="Proteomes" id="UP000305067"/>
    </source>
</evidence>
<comment type="function">
    <text evidence="5">Probably involved in the biogenesis of the COX complex.</text>
</comment>
<comment type="similarity">
    <text evidence="5">Belongs to the SURF1 family.</text>
</comment>
<reference evidence="6 7" key="1">
    <citation type="journal article" date="2019" name="Nat. Ecol. Evol.">
        <title>Megaphylogeny resolves global patterns of mushroom evolution.</title>
        <authorList>
            <person name="Varga T."/>
            <person name="Krizsan K."/>
            <person name="Foldi C."/>
            <person name="Dima B."/>
            <person name="Sanchez-Garcia M."/>
            <person name="Sanchez-Ramirez S."/>
            <person name="Szollosi G.J."/>
            <person name="Szarkandi J.G."/>
            <person name="Papp V."/>
            <person name="Albert L."/>
            <person name="Andreopoulos W."/>
            <person name="Angelini C."/>
            <person name="Antonin V."/>
            <person name="Barry K.W."/>
            <person name="Bougher N.L."/>
            <person name="Buchanan P."/>
            <person name="Buyck B."/>
            <person name="Bense V."/>
            <person name="Catcheside P."/>
            <person name="Chovatia M."/>
            <person name="Cooper J."/>
            <person name="Damon W."/>
            <person name="Desjardin D."/>
            <person name="Finy P."/>
            <person name="Geml J."/>
            <person name="Haridas S."/>
            <person name="Hughes K."/>
            <person name="Justo A."/>
            <person name="Karasinski D."/>
            <person name="Kautmanova I."/>
            <person name="Kiss B."/>
            <person name="Kocsube S."/>
            <person name="Kotiranta H."/>
            <person name="LaButti K.M."/>
            <person name="Lechner B.E."/>
            <person name="Liimatainen K."/>
            <person name="Lipzen A."/>
            <person name="Lukacs Z."/>
            <person name="Mihaltcheva S."/>
            <person name="Morgado L.N."/>
            <person name="Niskanen T."/>
            <person name="Noordeloos M.E."/>
            <person name="Ohm R.A."/>
            <person name="Ortiz-Santana B."/>
            <person name="Ovrebo C."/>
            <person name="Racz N."/>
            <person name="Riley R."/>
            <person name="Savchenko A."/>
            <person name="Shiryaev A."/>
            <person name="Soop K."/>
            <person name="Spirin V."/>
            <person name="Szebenyi C."/>
            <person name="Tomsovsky M."/>
            <person name="Tulloss R.E."/>
            <person name="Uehling J."/>
            <person name="Grigoriev I.V."/>
            <person name="Vagvolgyi C."/>
            <person name="Papp T."/>
            <person name="Martin F.M."/>
            <person name="Miettinen O."/>
            <person name="Hibbett D.S."/>
            <person name="Nagy L.G."/>
        </authorList>
    </citation>
    <scope>NUCLEOTIDE SEQUENCE [LARGE SCALE GENOMIC DNA]</scope>
    <source>
        <strain evidence="6 7">CBS 309.79</strain>
    </source>
</reference>
<keyword evidence="3 5" id="KW-1133">Transmembrane helix</keyword>
<keyword evidence="7" id="KW-1185">Reference proteome</keyword>
<name>A0A5C3QHY2_9AGAR</name>
<evidence type="ECO:0000256" key="1">
    <source>
        <dbReference type="ARBA" id="ARBA00004370"/>
    </source>
</evidence>
<dbReference type="PANTHER" id="PTHR23427">
    <property type="entry name" value="SURFEIT LOCUS PROTEIN"/>
    <property type="match status" value="1"/>
</dbReference>
<dbReference type="Proteomes" id="UP000305067">
    <property type="component" value="Unassembled WGS sequence"/>
</dbReference>
<sequence length="247" mass="27556">MTPMMFLVGVMPIATFALGSWQVSRLKWKIALIDELEEKLSADPMRLPPRINNSLDALPEFIFRKVSVSGYFDHAKTIVLKPRVYDGNHGVHVVTPFVRDNGTTVLVDRGFVTNEVADRGGIEKSTEHVEIVGMIRTSQPRNAFTPDNEPDKGVWYWTDVDAIAEHAGGAAANVQPVFIEQIFQGHVGEAQSSLRDGSPLGRPPTVDIRNSHLSYIITWYALSAFTAVMFAGVVRNRRRFVGKRLPR</sequence>
<dbReference type="PANTHER" id="PTHR23427:SF2">
    <property type="entry name" value="SURFEIT LOCUS PROTEIN 1"/>
    <property type="match status" value="1"/>
</dbReference>
<dbReference type="CDD" id="cd06662">
    <property type="entry name" value="SURF1"/>
    <property type="match status" value="1"/>
</dbReference>
<comment type="subcellular location">
    <subcellularLocation>
        <location evidence="1">Membrane</location>
    </subcellularLocation>
    <subcellularLocation>
        <location evidence="5">Mitochondrion inner membrane</location>
        <topology evidence="5">Multi-pass membrane protein</topology>
    </subcellularLocation>
</comment>